<keyword evidence="11" id="KW-1185">Reference proteome</keyword>
<dbReference type="InterPro" id="IPR036259">
    <property type="entry name" value="MFS_trans_sf"/>
</dbReference>
<dbReference type="Pfam" id="PF00083">
    <property type="entry name" value="Sugar_tr"/>
    <property type="match status" value="1"/>
</dbReference>
<feature type="transmembrane region" description="Helical" evidence="8">
    <location>
        <begin position="453"/>
        <end position="473"/>
    </location>
</feature>
<dbReference type="GO" id="GO:0016020">
    <property type="term" value="C:membrane"/>
    <property type="evidence" value="ECO:0007669"/>
    <property type="project" value="UniProtKB-SubCell"/>
</dbReference>
<accession>A0A367XX94</accession>
<feature type="transmembrane region" description="Helical" evidence="8">
    <location>
        <begin position="351"/>
        <end position="373"/>
    </location>
</feature>
<evidence type="ECO:0000313" key="10">
    <source>
        <dbReference type="EMBL" id="RCK58204.1"/>
    </source>
</evidence>
<feature type="compositionally biased region" description="Polar residues" evidence="7">
    <location>
        <begin position="585"/>
        <end position="610"/>
    </location>
</feature>
<evidence type="ECO:0000256" key="1">
    <source>
        <dbReference type="ARBA" id="ARBA00004141"/>
    </source>
</evidence>
<feature type="transmembrane region" description="Helical" evidence="8">
    <location>
        <begin position="379"/>
        <end position="406"/>
    </location>
</feature>
<feature type="transmembrane region" description="Helical" evidence="8">
    <location>
        <begin position="194"/>
        <end position="215"/>
    </location>
</feature>
<dbReference type="PANTHER" id="PTHR48022">
    <property type="entry name" value="PLASTIDIC GLUCOSE TRANSPORTER 4"/>
    <property type="match status" value="1"/>
</dbReference>
<feature type="transmembrane region" description="Helical" evidence="8">
    <location>
        <begin position="321"/>
        <end position="344"/>
    </location>
</feature>
<dbReference type="OrthoDB" id="6612291at2759"/>
<keyword evidence="10" id="KW-0762">Sugar transport</keyword>
<feature type="transmembrane region" description="Helical" evidence="8">
    <location>
        <begin position="162"/>
        <end position="182"/>
    </location>
</feature>
<dbReference type="Gene3D" id="1.20.1250.20">
    <property type="entry name" value="MFS general substrate transporter like domains"/>
    <property type="match status" value="1"/>
</dbReference>
<organism evidence="10 11">
    <name type="scientific">Candida viswanathii</name>
    <dbReference type="NCBI Taxonomy" id="5486"/>
    <lineage>
        <taxon>Eukaryota</taxon>
        <taxon>Fungi</taxon>
        <taxon>Dikarya</taxon>
        <taxon>Ascomycota</taxon>
        <taxon>Saccharomycotina</taxon>
        <taxon>Pichiomycetes</taxon>
        <taxon>Debaryomycetaceae</taxon>
        <taxon>Candida/Lodderomyces clade</taxon>
        <taxon>Candida</taxon>
    </lineage>
</organism>
<dbReference type="Proteomes" id="UP000253472">
    <property type="component" value="Unassembled WGS sequence"/>
</dbReference>
<evidence type="ECO:0000256" key="2">
    <source>
        <dbReference type="ARBA" id="ARBA00010992"/>
    </source>
</evidence>
<dbReference type="AlphaFoldDB" id="A0A367XX94"/>
<dbReference type="InterPro" id="IPR050360">
    <property type="entry name" value="MFS_Sugar_Transporters"/>
</dbReference>
<feature type="compositionally biased region" description="Basic and acidic residues" evidence="7">
    <location>
        <begin position="715"/>
        <end position="740"/>
    </location>
</feature>
<protein>
    <submittedName>
        <fullName evidence="10">High-affinity glucose transporter SNF3</fullName>
    </submittedName>
</protein>
<evidence type="ECO:0000256" key="4">
    <source>
        <dbReference type="ARBA" id="ARBA00022692"/>
    </source>
</evidence>
<gene>
    <name evidence="10" type="primary">SNF3_1</name>
    <name evidence="10" type="ORF">Cantr_06340</name>
</gene>
<feature type="compositionally biased region" description="Acidic residues" evidence="7">
    <location>
        <begin position="697"/>
        <end position="708"/>
    </location>
</feature>
<keyword evidence="6 8" id="KW-0472">Membrane</keyword>
<feature type="domain" description="Major facilitator superfamily (MFS) profile" evidence="9">
    <location>
        <begin position="31"/>
        <end position="477"/>
    </location>
</feature>
<dbReference type="InterPro" id="IPR020846">
    <property type="entry name" value="MFS_dom"/>
</dbReference>
<evidence type="ECO:0000256" key="7">
    <source>
        <dbReference type="SAM" id="MobiDB-lite"/>
    </source>
</evidence>
<dbReference type="GO" id="GO:0005351">
    <property type="term" value="F:carbohydrate:proton symporter activity"/>
    <property type="evidence" value="ECO:0007669"/>
    <property type="project" value="TreeGrafter"/>
</dbReference>
<evidence type="ECO:0000313" key="11">
    <source>
        <dbReference type="Proteomes" id="UP000253472"/>
    </source>
</evidence>
<evidence type="ECO:0000259" key="9">
    <source>
        <dbReference type="PROSITE" id="PS50850"/>
    </source>
</evidence>
<comment type="subcellular location">
    <subcellularLocation>
        <location evidence="1">Membrane</location>
        <topology evidence="1">Multi-pass membrane protein</topology>
    </subcellularLocation>
</comment>
<evidence type="ECO:0000256" key="5">
    <source>
        <dbReference type="ARBA" id="ARBA00022989"/>
    </source>
</evidence>
<dbReference type="EMBL" id="QLNQ01000028">
    <property type="protein sequence ID" value="RCK58204.1"/>
    <property type="molecule type" value="Genomic_DNA"/>
</dbReference>
<dbReference type="PROSITE" id="PS50850">
    <property type="entry name" value="MFS"/>
    <property type="match status" value="1"/>
</dbReference>
<dbReference type="PRINTS" id="PR00171">
    <property type="entry name" value="SUGRTRNSPORT"/>
</dbReference>
<name>A0A367XX94_9ASCO</name>
<dbReference type="NCBIfam" id="TIGR00879">
    <property type="entry name" value="SP"/>
    <property type="match status" value="1"/>
</dbReference>
<dbReference type="InterPro" id="IPR005828">
    <property type="entry name" value="MFS_sugar_transport-like"/>
</dbReference>
<feature type="transmembrane region" description="Helical" evidence="8">
    <location>
        <begin position="285"/>
        <end position="309"/>
    </location>
</feature>
<sequence>MFPFLHRIFSGDTAEEEYYRNKQQRVSAFKIILVTAMGGFLYGYDTGIINDILEMRYVYTHFPSSGNGFSTHERAIIVAILSLGTFFGALTAPWISDTYGRKFTIMVASGILFNIGNILQISAAEVALLCVGRFVSGISVGCLSASIPLFQAEVSHKRSRGSVVFTYQFSITCGLLVSSAISQGTRKLSNSGSYRIPVGLQFAWSLLLFIGMLFLPESPRFYVQKNDLQKALDSLCKLRRLPPDDEEVIEELVDIKANYDYELSYGKSTFLDCFRSGGGRHKQGLRMWTGMGVQFFQQCSGINFIFYYGVNFFLSTGINNYYLMSFVTYLVNVIFTIPGIMLIDTVGRRPLLFWGGVGMAISNFIIAICGVSINDSQINAILCVSFACVFIAFFASTWGGSTWALCSDIYGISVRQKAFSLTAATNWIVNFVFAYITPYLIDTGEHTAAIGSRIFFMWGSLNAAGAVFVYFTVYETKGLKLEEVDFMYAHCSNARVSKKFKSTKIDFANLDENYNPIPQQHVPDSTSSNDVYNDKTSSENPSPQQLQPLYFSKDQNDLTIIPYNNIMSPSSTVSSHEPESRRPSILSQRELSSIQSCRSKSTAQRTKSRTSAISNDYQEYLESIKREYSHHYQNSASMIKQLSHNSSNHHTSNNYEIQQVSEDEKKSSFSEIPMTVNNIPTTIIATPYFDQPPSDSDSTDESEEEDSGDPLAQHASDRQEIADNKDKDTPTANDQNEKSG</sequence>
<keyword evidence="5 8" id="KW-1133">Transmembrane helix</keyword>
<feature type="transmembrane region" description="Helical" evidence="8">
    <location>
        <begin position="75"/>
        <end position="96"/>
    </location>
</feature>
<proteinExistence type="inferred from homology"/>
<evidence type="ECO:0000256" key="3">
    <source>
        <dbReference type="ARBA" id="ARBA00022448"/>
    </source>
</evidence>
<dbReference type="CDD" id="cd17356">
    <property type="entry name" value="MFS_HXT"/>
    <property type="match status" value="1"/>
</dbReference>
<comment type="similarity">
    <text evidence="2">Belongs to the major facilitator superfamily. Sugar transporter (TC 2.A.1.1) family.</text>
</comment>
<feature type="region of interest" description="Disordered" evidence="7">
    <location>
        <begin position="568"/>
        <end position="610"/>
    </location>
</feature>
<dbReference type="InterPro" id="IPR005829">
    <property type="entry name" value="Sugar_transporter_CS"/>
</dbReference>
<comment type="caution">
    <text evidence="10">The sequence shown here is derived from an EMBL/GenBank/DDBJ whole genome shotgun (WGS) entry which is preliminary data.</text>
</comment>
<feature type="region of interest" description="Disordered" evidence="7">
    <location>
        <begin position="684"/>
        <end position="740"/>
    </location>
</feature>
<feature type="transmembrane region" description="Helical" evidence="8">
    <location>
        <begin position="418"/>
        <end position="441"/>
    </location>
</feature>
<dbReference type="STRING" id="5486.A0A367XX94"/>
<dbReference type="InterPro" id="IPR003663">
    <property type="entry name" value="Sugar/inositol_transpt"/>
</dbReference>
<dbReference type="PROSITE" id="PS00217">
    <property type="entry name" value="SUGAR_TRANSPORT_2"/>
    <property type="match status" value="1"/>
</dbReference>
<feature type="transmembrane region" description="Helical" evidence="8">
    <location>
        <begin position="27"/>
        <end position="44"/>
    </location>
</feature>
<evidence type="ECO:0000256" key="6">
    <source>
        <dbReference type="ARBA" id="ARBA00023136"/>
    </source>
</evidence>
<reference evidence="10 11" key="1">
    <citation type="submission" date="2018-06" db="EMBL/GenBank/DDBJ databases">
        <title>Whole genome sequencing of Candida tropicalis (genome annotated by CSBL at Korea University).</title>
        <authorList>
            <person name="Ahn J."/>
        </authorList>
    </citation>
    <scope>NUCLEOTIDE SEQUENCE [LARGE SCALE GENOMIC DNA]</scope>
    <source>
        <strain evidence="10 11">ATCC 20962</strain>
    </source>
</reference>
<feature type="region of interest" description="Disordered" evidence="7">
    <location>
        <begin position="515"/>
        <end position="548"/>
    </location>
</feature>
<dbReference type="SUPFAM" id="SSF103473">
    <property type="entry name" value="MFS general substrate transporter"/>
    <property type="match status" value="1"/>
</dbReference>
<feature type="compositionally biased region" description="Polar residues" evidence="7">
    <location>
        <begin position="516"/>
        <end position="531"/>
    </location>
</feature>
<feature type="transmembrane region" description="Helical" evidence="8">
    <location>
        <begin position="126"/>
        <end position="150"/>
    </location>
</feature>
<dbReference type="PANTHER" id="PTHR48022:SF16">
    <property type="entry name" value="HIGH GLUCOSE SENSOR RGT2-RELATED"/>
    <property type="match status" value="1"/>
</dbReference>
<keyword evidence="4 8" id="KW-0812">Transmembrane</keyword>
<keyword evidence="3" id="KW-0813">Transport</keyword>
<feature type="compositionally biased region" description="Polar residues" evidence="7">
    <location>
        <begin position="538"/>
        <end position="547"/>
    </location>
</feature>
<evidence type="ECO:0000256" key="8">
    <source>
        <dbReference type="SAM" id="Phobius"/>
    </source>
</evidence>